<dbReference type="Proteomes" id="UP000257136">
    <property type="component" value="Unassembled WGS sequence"/>
</dbReference>
<dbReference type="GO" id="GO:0016747">
    <property type="term" value="F:acyltransferase activity, transferring groups other than amino-acyl groups"/>
    <property type="evidence" value="ECO:0007669"/>
    <property type="project" value="InterPro"/>
</dbReference>
<evidence type="ECO:0000256" key="1">
    <source>
        <dbReference type="SAM" id="Phobius"/>
    </source>
</evidence>
<gene>
    <name evidence="3" type="ORF">C8P67_107173</name>
</gene>
<feature type="transmembrane region" description="Helical" evidence="1">
    <location>
        <begin position="229"/>
        <end position="247"/>
    </location>
</feature>
<dbReference type="GO" id="GO:0016020">
    <property type="term" value="C:membrane"/>
    <property type="evidence" value="ECO:0007669"/>
    <property type="project" value="TreeGrafter"/>
</dbReference>
<feature type="domain" description="Acyltransferase 3" evidence="2">
    <location>
        <begin position="3"/>
        <end position="318"/>
    </location>
</feature>
<feature type="transmembrane region" description="Helical" evidence="1">
    <location>
        <begin position="268"/>
        <end position="289"/>
    </location>
</feature>
<keyword evidence="1" id="KW-0812">Transmembrane</keyword>
<reference evidence="3 4" key="1">
    <citation type="submission" date="2018-08" db="EMBL/GenBank/DDBJ databases">
        <title>Genomic Encyclopedia of Archaeal and Bacterial Type Strains, Phase II (KMG-II): from individual species to whole genera.</title>
        <authorList>
            <person name="Goeker M."/>
        </authorList>
    </citation>
    <scope>NUCLEOTIDE SEQUENCE [LARGE SCALE GENOMIC DNA]</scope>
    <source>
        <strain evidence="3 4">DSM 100880</strain>
    </source>
</reference>
<keyword evidence="4" id="KW-1185">Reference proteome</keyword>
<protein>
    <submittedName>
        <fullName evidence="3">Peptidoglycan/LPS O-acetylase OafA/YrhL</fullName>
    </submittedName>
</protein>
<name>A0A3E0EM80_9FLAO</name>
<dbReference type="GO" id="GO:0000271">
    <property type="term" value="P:polysaccharide biosynthetic process"/>
    <property type="evidence" value="ECO:0007669"/>
    <property type="project" value="TreeGrafter"/>
</dbReference>
<organism evidence="3 4">
    <name type="scientific">Flavobacterium aquicola</name>
    <dbReference type="NCBI Taxonomy" id="1682742"/>
    <lineage>
        <taxon>Bacteria</taxon>
        <taxon>Pseudomonadati</taxon>
        <taxon>Bacteroidota</taxon>
        <taxon>Flavobacteriia</taxon>
        <taxon>Flavobacteriales</taxon>
        <taxon>Flavobacteriaceae</taxon>
        <taxon>Flavobacterium</taxon>
    </lineage>
</organism>
<keyword evidence="1" id="KW-0472">Membrane</keyword>
<feature type="transmembrane region" description="Helical" evidence="1">
    <location>
        <begin position="30"/>
        <end position="48"/>
    </location>
</feature>
<feature type="transmembrane region" description="Helical" evidence="1">
    <location>
        <begin position="7"/>
        <end position="24"/>
    </location>
</feature>
<keyword evidence="1" id="KW-1133">Transmembrane helix</keyword>
<feature type="transmembrane region" description="Helical" evidence="1">
    <location>
        <begin position="199"/>
        <end position="217"/>
    </location>
</feature>
<feature type="transmembrane region" description="Helical" evidence="1">
    <location>
        <begin position="295"/>
        <end position="321"/>
    </location>
</feature>
<dbReference type="AlphaFoldDB" id="A0A3E0EM80"/>
<dbReference type="InterPro" id="IPR002656">
    <property type="entry name" value="Acyl_transf_3_dom"/>
</dbReference>
<dbReference type="Pfam" id="PF01757">
    <property type="entry name" value="Acyl_transf_3"/>
    <property type="match status" value="1"/>
</dbReference>
<dbReference type="EMBL" id="QUNI01000007">
    <property type="protein sequence ID" value="REG98246.1"/>
    <property type="molecule type" value="Genomic_DNA"/>
</dbReference>
<proteinExistence type="predicted"/>
<feature type="transmembrane region" description="Helical" evidence="1">
    <location>
        <begin position="60"/>
        <end position="80"/>
    </location>
</feature>
<dbReference type="PANTHER" id="PTHR23028">
    <property type="entry name" value="ACETYLTRANSFERASE"/>
    <property type="match status" value="1"/>
</dbReference>
<feature type="transmembrane region" description="Helical" evidence="1">
    <location>
        <begin position="141"/>
        <end position="159"/>
    </location>
</feature>
<evidence type="ECO:0000313" key="3">
    <source>
        <dbReference type="EMBL" id="REG98246.1"/>
    </source>
</evidence>
<dbReference type="RefSeq" id="WP_170141465.1">
    <property type="nucleotide sequence ID" value="NZ_QUNI01000007.1"/>
</dbReference>
<comment type="caution">
    <text evidence="3">The sequence shown here is derived from an EMBL/GenBank/DDBJ whole genome shotgun (WGS) entry which is preliminary data.</text>
</comment>
<feature type="transmembrane region" description="Helical" evidence="1">
    <location>
        <begin position="117"/>
        <end position="136"/>
    </location>
</feature>
<dbReference type="InterPro" id="IPR050879">
    <property type="entry name" value="Acyltransferase_3"/>
</dbReference>
<evidence type="ECO:0000313" key="4">
    <source>
        <dbReference type="Proteomes" id="UP000257136"/>
    </source>
</evidence>
<feature type="transmembrane region" description="Helical" evidence="1">
    <location>
        <begin position="165"/>
        <end position="187"/>
    </location>
</feature>
<accession>A0A3E0EM80</accession>
<dbReference type="PANTHER" id="PTHR23028:SF53">
    <property type="entry name" value="ACYL_TRANSF_3 DOMAIN-CONTAINING PROTEIN"/>
    <property type="match status" value="1"/>
</dbReference>
<evidence type="ECO:0000259" key="2">
    <source>
        <dbReference type="Pfam" id="PF01757"/>
    </source>
</evidence>
<sequence>MIKSIQLLRTVAALGVVFSHYNFYDLDTGGFGVDIFFIISGFIIAYMVNKNTHNFMLKRIVRIAPLYYIATALTLSLALIKPEWFKNVVVNGEAVFKSILFIPYRIDNSGPILSLGWTLNNEMFFYLVMFVCIIFIKNKKYFVAACGSIISLFLLSLYFTNNDFYILNFYKKGLLPEFIYGLALYYFWKFYKSKYTKTFYYGALVLGVFSLVFMIFNDLTQEFSFLGRNISRGIPALLFVNAFLVLENEINEENVFIKLGIKLGDASYVMYLFHPFMVFFLTRLVYPATIGNTDFFIIEFCKLVLALVVVCIGSILIYEIIDKPILNWFKKRIK</sequence>